<gene>
    <name evidence="3" type="ORF">H9737_00815</name>
</gene>
<keyword evidence="3" id="KW-0413">Isomerase</keyword>
<proteinExistence type="predicted"/>
<organism evidence="3 4">
    <name type="scientific">Candidatus Borkfalkia faecigallinarum</name>
    <dbReference type="NCBI Taxonomy" id="2838509"/>
    <lineage>
        <taxon>Bacteria</taxon>
        <taxon>Bacillati</taxon>
        <taxon>Bacillota</taxon>
        <taxon>Clostridia</taxon>
        <taxon>Christensenellales</taxon>
        <taxon>Christensenellaceae</taxon>
        <taxon>Candidatus Borkfalkia</taxon>
    </lineage>
</organism>
<name>A0A9D1VTC2_9FIRM</name>
<keyword evidence="1" id="KW-1133">Transmembrane helix</keyword>
<evidence type="ECO:0000256" key="1">
    <source>
        <dbReference type="SAM" id="Phobius"/>
    </source>
</evidence>
<accession>A0A9D1VTC2</accession>
<comment type="caution">
    <text evidence="3">The sequence shown here is derived from an EMBL/GenBank/DDBJ whole genome shotgun (WGS) entry which is preliminary data.</text>
</comment>
<evidence type="ECO:0000259" key="2">
    <source>
        <dbReference type="PROSITE" id="PS50072"/>
    </source>
</evidence>
<dbReference type="GO" id="GO:0003755">
    <property type="term" value="F:peptidyl-prolyl cis-trans isomerase activity"/>
    <property type="evidence" value="ECO:0007669"/>
    <property type="project" value="UniProtKB-EC"/>
</dbReference>
<keyword evidence="1" id="KW-0812">Transmembrane</keyword>
<reference evidence="3" key="1">
    <citation type="journal article" date="2021" name="PeerJ">
        <title>Extensive microbial diversity within the chicken gut microbiome revealed by metagenomics and culture.</title>
        <authorList>
            <person name="Gilroy R."/>
            <person name="Ravi A."/>
            <person name="Getino M."/>
            <person name="Pursley I."/>
            <person name="Horton D.L."/>
            <person name="Alikhan N.F."/>
            <person name="Baker D."/>
            <person name="Gharbi K."/>
            <person name="Hall N."/>
            <person name="Watson M."/>
            <person name="Adriaenssens E.M."/>
            <person name="Foster-Nyarko E."/>
            <person name="Jarju S."/>
            <person name="Secka A."/>
            <person name="Antonio M."/>
            <person name="Oren A."/>
            <person name="Chaudhuri R.R."/>
            <person name="La Ragione R."/>
            <person name="Hildebrand F."/>
            <person name="Pallen M.J."/>
        </authorList>
    </citation>
    <scope>NUCLEOTIDE SEQUENCE</scope>
    <source>
        <strain evidence="3">26628</strain>
    </source>
</reference>
<feature type="transmembrane region" description="Helical" evidence="1">
    <location>
        <begin position="12"/>
        <end position="31"/>
    </location>
</feature>
<dbReference type="Gene3D" id="2.40.100.10">
    <property type="entry name" value="Cyclophilin-like"/>
    <property type="match status" value="1"/>
</dbReference>
<feature type="domain" description="PPIase cyclophilin-type" evidence="2">
    <location>
        <begin position="51"/>
        <end position="292"/>
    </location>
</feature>
<evidence type="ECO:0000313" key="4">
    <source>
        <dbReference type="Proteomes" id="UP000824249"/>
    </source>
</evidence>
<dbReference type="Proteomes" id="UP000824249">
    <property type="component" value="Unassembled WGS sequence"/>
</dbReference>
<reference evidence="3" key="2">
    <citation type="submission" date="2021-04" db="EMBL/GenBank/DDBJ databases">
        <authorList>
            <person name="Gilroy R."/>
        </authorList>
    </citation>
    <scope>NUCLEOTIDE SEQUENCE</scope>
    <source>
        <strain evidence="3">26628</strain>
    </source>
</reference>
<dbReference type="EMBL" id="DXFD01000012">
    <property type="protein sequence ID" value="HIX46215.1"/>
    <property type="molecule type" value="Genomic_DNA"/>
</dbReference>
<dbReference type="AlphaFoldDB" id="A0A9D1VTC2"/>
<evidence type="ECO:0000313" key="3">
    <source>
        <dbReference type="EMBL" id="HIX46215.1"/>
    </source>
</evidence>
<sequence length="295" mass="32838">MIKTLGKKLAKIVAVALSAVFMLGCALLFTGCESRNPEITMRISFNGETYELHYKLSRDLYSQTVAHYLELVDLGYFNGTVFHDYQIDRMVGGGYTYEDMENGDAIEDLTAKDYDAATTDENGEVTLKNITVWEDEAREHATNRLHGETSANGFSIESGAGLRNRFGVLGMYTYVSARERNIVYYAKSSDDGYGKSEYYKNSFTSMFYIYTSTSSSTDSNLCVFAELADDESKDALNDLLDAIGDYEAALEDGGKFTEIKDVTIADAYADGGSYEAEFEVPVEKIVIEEVTVDKY</sequence>
<dbReference type="SUPFAM" id="SSF50891">
    <property type="entry name" value="Cyclophilin-like"/>
    <property type="match status" value="1"/>
</dbReference>
<dbReference type="Pfam" id="PF00160">
    <property type="entry name" value="Pro_isomerase"/>
    <property type="match status" value="1"/>
</dbReference>
<protein>
    <submittedName>
        <fullName evidence="3">Peptidylprolyl isomerase</fullName>
        <ecNumber evidence="3">5.2.1.8</ecNumber>
    </submittedName>
</protein>
<dbReference type="PROSITE" id="PS50072">
    <property type="entry name" value="CSA_PPIASE_2"/>
    <property type="match status" value="1"/>
</dbReference>
<keyword evidence="1" id="KW-0472">Membrane</keyword>
<dbReference type="InterPro" id="IPR029000">
    <property type="entry name" value="Cyclophilin-like_dom_sf"/>
</dbReference>
<dbReference type="EC" id="5.2.1.8" evidence="3"/>
<dbReference type="PROSITE" id="PS51257">
    <property type="entry name" value="PROKAR_LIPOPROTEIN"/>
    <property type="match status" value="1"/>
</dbReference>
<dbReference type="InterPro" id="IPR002130">
    <property type="entry name" value="Cyclophilin-type_PPIase_dom"/>
</dbReference>